<keyword evidence="1" id="KW-0812">Transmembrane</keyword>
<feature type="transmembrane region" description="Helical" evidence="1">
    <location>
        <begin position="12"/>
        <end position="31"/>
    </location>
</feature>
<dbReference type="Proteomes" id="UP000176952">
    <property type="component" value="Unassembled WGS sequence"/>
</dbReference>
<gene>
    <name evidence="2" type="ORF">A3F54_05255</name>
</gene>
<comment type="caution">
    <text evidence="2">The sequence shown here is derived from an EMBL/GenBank/DDBJ whole genome shotgun (WGS) entry which is preliminary data.</text>
</comment>
<keyword evidence="1" id="KW-1133">Transmembrane helix</keyword>
<proteinExistence type="predicted"/>
<reference evidence="2 3" key="1">
    <citation type="journal article" date="2016" name="Nat. Commun.">
        <title>Thousands of microbial genomes shed light on interconnected biogeochemical processes in an aquifer system.</title>
        <authorList>
            <person name="Anantharaman K."/>
            <person name="Brown C.T."/>
            <person name="Hug L.A."/>
            <person name="Sharon I."/>
            <person name="Castelle C.J."/>
            <person name="Probst A.J."/>
            <person name="Thomas B.C."/>
            <person name="Singh A."/>
            <person name="Wilkins M.J."/>
            <person name="Karaoz U."/>
            <person name="Brodie E.L."/>
            <person name="Williams K.H."/>
            <person name="Hubbard S.S."/>
            <person name="Banfield J.F."/>
        </authorList>
    </citation>
    <scope>NUCLEOTIDE SEQUENCE [LARGE SCALE GENOMIC DNA]</scope>
</reference>
<evidence type="ECO:0000313" key="2">
    <source>
        <dbReference type="EMBL" id="OGY83759.1"/>
    </source>
</evidence>
<dbReference type="STRING" id="1798542.A3F54_05255"/>
<protein>
    <submittedName>
        <fullName evidence="2">Uncharacterized protein</fullName>
    </submittedName>
</protein>
<evidence type="ECO:0000313" key="3">
    <source>
        <dbReference type="Proteomes" id="UP000176952"/>
    </source>
</evidence>
<organism evidence="2 3">
    <name type="scientific">Candidatus Kerfeldbacteria bacterium RIFCSPHIGHO2_12_FULL_48_17</name>
    <dbReference type="NCBI Taxonomy" id="1798542"/>
    <lineage>
        <taxon>Bacteria</taxon>
        <taxon>Candidatus Kerfeldiibacteriota</taxon>
    </lineage>
</organism>
<evidence type="ECO:0000256" key="1">
    <source>
        <dbReference type="SAM" id="Phobius"/>
    </source>
</evidence>
<name>A0A1G2B544_9BACT</name>
<dbReference type="EMBL" id="MHKD01000019">
    <property type="protein sequence ID" value="OGY83759.1"/>
    <property type="molecule type" value="Genomic_DNA"/>
</dbReference>
<accession>A0A1G2B544</accession>
<sequence>MIKQILTSFAWFRVLRAVCILVPVLVFGWLLNQYFAFGGRLVTHYSFAKDLRDQEQIISDLQPAGRVSSPEADLDSGVQYRRWRLEPIYFDVFMPRLYEKATVSLTYSNPSQKFISLGLRKGNPEIANTFDFQPLENKIIDHSKWSLLYDQANDISFLQEDNDFKSVQDFFNNVPRDKKVGVFNVNFHPPIILPDYAPQPGRLVINSTLRGRHVFYTYIKDEDLDLHFTWQDINRGFGADPVNVEIMHNDQLVKNVSLADDGQVTPSGLTSQPTDFRLQEADLPEGVYTIIFNITDDVFIRSIDTAQHLFVAENTLFLAAGEDYKQQIPDLDLAQTQVFSDALRLRAQTTHDTGLQVIDINGQSLILQTLGAPQAWNSPFFDITESAAAAAGLARPDITTITVPKNDVQLFANGFYAFTPDSYFNPRRNIVELTPDTPAVDLDYLLFSHYTPPGKRGKWLTTTASFDIRADHLQEGGRTLNFILSAPGLDLVDDDILIRDVTVTLEKKPFSFSKLKDFFARL</sequence>
<dbReference type="AlphaFoldDB" id="A0A1G2B544"/>
<keyword evidence="1" id="KW-0472">Membrane</keyword>